<dbReference type="Proteomes" id="UP000043764">
    <property type="component" value="Unassembled WGS sequence"/>
</dbReference>
<dbReference type="CDD" id="cd06587">
    <property type="entry name" value="VOC"/>
    <property type="match status" value="1"/>
</dbReference>
<sequence>MTVRLEHANITVTSPKATAAWMQDVFGWTIRWQGEAINGGYSLHVGEADSYLALYCPPEPLAKAPTSYGVNGGLNHIAVVVDDLDAVETRVRAAGFTPGEHHDYEPGRRFYFRDRDNIEFEVVEYDA</sequence>
<dbReference type="EMBL" id="CVRL01000013">
    <property type="protein sequence ID" value="CRL10194.1"/>
    <property type="molecule type" value="Genomic_DNA"/>
</dbReference>
<reference evidence="2 3" key="1">
    <citation type="submission" date="2015-05" db="EMBL/GenBank/DDBJ databases">
        <authorList>
            <person name="Rodrigo-Torres Lidia"/>
            <person name="Arahal R.David."/>
        </authorList>
    </citation>
    <scope>NUCLEOTIDE SEQUENCE [LARGE SCALE GENOMIC DNA]</scope>
    <source>
        <strain evidence="2 3">CECT 7321</strain>
    </source>
</reference>
<gene>
    <name evidence="2" type="ORF">NIT7321_01038</name>
</gene>
<dbReference type="InterPro" id="IPR037523">
    <property type="entry name" value="VOC_core"/>
</dbReference>
<dbReference type="STRING" id="481446.NIT7645_02391"/>
<dbReference type="InterPro" id="IPR004360">
    <property type="entry name" value="Glyas_Fos-R_dOase_dom"/>
</dbReference>
<proteinExistence type="predicted"/>
<evidence type="ECO:0000313" key="3">
    <source>
        <dbReference type="Proteomes" id="UP000043764"/>
    </source>
</evidence>
<feature type="domain" description="VOC" evidence="1">
    <location>
        <begin position="4"/>
        <end position="125"/>
    </location>
</feature>
<organism evidence="2 3">
    <name type="scientific">Phaeobacter italicus</name>
    <dbReference type="NCBI Taxonomy" id="481446"/>
    <lineage>
        <taxon>Bacteria</taxon>
        <taxon>Pseudomonadati</taxon>
        <taxon>Pseudomonadota</taxon>
        <taxon>Alphaproteobacteria</taxon>
        <taxon>Rhodobacterales</taxon>
        <taxon>Roseobacteraceae</taxon>
        <taxon>Phaeobacter</taxon>
    </lineage>
</organism>
<name>A0A0H5CZE6_9RHOB</name>
<dbReference type="Gene3D" id="3.10.180.10">
    <property type="entry name" value="2,3-Dihydroxybiphenyl 1,2-Dioxygenase, domain 1"/>
    <property type="match status" value="1"/>
</dbReference>
<protein>
    <submittedName>
        <fullName evidence="2">Glyoxalase-like domain protein</fullName>
    </submittedName>
</protein>
<dbReference type="InterPro" id="IPR029068">
    <property type="entry name" value="Glyas_Bleomycin-R_OHBP_Dase"/>
</dbReference>
<evidence type="ECO:0000313" key="2">
    <source>
        <dbReference type="EMBL" id="CRL10194.1"/>
    </source>
</evidence>
<dbReference type="RefSeq" id="WP_008559832.1">
    <property type="nucleotide sequence ID" value="NZ_BSKQ01000001.1"/>
</dbReference>
<dbReference type="PROSITE" id="PS51819">
    <property type="entry name" value="VOC"/>
    <property type="match status" value="1"/>
</dbReference>
<keyword evidence="3" id="KW-1185">Reference proteome</keyword>
<dbReference type="OrthoDB" id="7355345at2"/>
<evidence type="ECO:0000259" key="1">
    <source>
        <dbReference type="PROSITE" id="PS51819"/>
    </source>
</evidence>
<dbReference type="AlphaFoldDB" id="A0A0H5CZE6"/>
<dbReference type="GeneID" id="78397043"/>
<accession>A0A0H5CZE6</accession>
<dbReference type="Pfam" id="PF00903">
    <property type="entry name" value="Glyoxalase"/>
    <property type="match status" value="1"/>
</dbReference>
<dbReference type="SUPFAM" id="SSF54593">
    <property type="entry name" value="Glyoxalase/Bleomycin resistance protein/Dihydroxybiphenyl dioxygenase"/>
    <property type="match status" value="1"/>
</dbReference>